<gene>
    <name evidence="1" type="ORF">HWH42_09365</name>
</gene>
<reference evidence="1 2" key="1">
    <citation type="submission" date="2020-06" db="EMBL/GenBank/DDBJ databases">
        <title>Crossreactivity between MHC class I-restricted antigens from cancer cells and an enterococcal bacteriophage.</title>
        <authorList>
            <person name="Fluckiger A."/>
            <person name="Daillere R."/>
            <person name="Sassi M."/>
            <person name="Cattoir V."/>
            <person name="Kroemer G."/>
            <person name="Zitvogel L."/>
        </authorList>
    </citation>
    <scope>NUCLEOTIDE SEQUENCE [LARGE SCALE GENOMIC DNA]</scope>
    <source>
        <strain evidence="1 2">EG4</strain>
    </source>
</reference>
<comment type="caution">
    <text evidence="1">The sequence shown here is derived from an EMBL/GenBank/DDBJ whole genome shotgun (WGS) entry which is preliminary data.</text>
</comment>
<dbReference type="AlphaFoldDB" id="A0ABD4HNM8"/>
<proteinExistence type="predicted"/>
<evidence type="ECO:0000313" key="2">
    <source>
        <dbReference type="Proteomes" id="UP000571857"/>
    </source>
</evidence>
<protein>
    <recommendedName>
        <fullName evidence="3">DUF3801 domain-containing protein</fullName>
    </recommendedName>
</protein>
<organism evidence="1 2">
    <name type="scientific">Enterococcus gallinarum</name>
    <dbReference type="NCBI Taxonomy" id="1353"/>
    <lineage>
        <taxon>Bacteria</taxon>
        <taxon>Bacillati</taxon>
        <taxon>Bacillota</taxon>
        <taxon>Bacilli</taxon>
        <taxon>Lactobacillales</taxon>
        <taxon>Enterococcaceae</taxon>
        <taxon>Enterococcus</taxon>
    </lineage>
</organism>
<dbReference type="EMBL" id="JABXJK010000048">
    <property type="protein sequence ID" value="MBA0972786.1"/>
    <property type="molecule type" value="Genomic_DNA"/>
</dbReference>
<name>A0ABD4HNM8_ENTGA</name>
<accession>A0ABD4HNM8</accession>
<evidence type="ECO:0008006" key="3">
    <source>
        <dbReference type="Google" id="ProtNLM"/>
    </source>
</evidence>
<dbReference type="RefSeq" id="WP_176333304.1">
    <property type="nucleotide sequence ID" value="NZ_CAKOCH010000018.1"/>
</dbReference>
<dbReference type="Proteomes" id="UP000571857">
    <property type="component" value="Unassembled WGS sequence"/>
</dbReference>
<sequence length="242" mass="27748">MSQSQQEAYQVICKGTPQKLYQLFRLLSMLKRAAKTREMKKKETEVTSSDWNKFQKLREELELPDKPELERKFKTLSREQRIELIRDCEKKVLIKAGEKDYEFFMASNKMLAEPQLLNKEVNLEQLKAMMTEYGMQFHLKELPDQSMELHFFAKDANIASHAIRRTIDTIVNDPSTVTKPTLESLIKDAKDRVKEKAAQVEEAKESTVQLSQIGGEVGDSAKEAKEALDALSLFESSGGIEL</sequence>
<evidence type="ECO:0000313" key="1">
    <source>
        <dbReference type="EMBL" id="MBA0972786.1"/>
    </source>
</evidence>